<proteinExistence type="predicted"/>
<dbReference type="OrthoDB" id="9793669at2"/>
<keyword evidence="1" id="KW-0732">Signal</keyword>
<organism evidence="2 3">
    <name type="scientific">Adhaeribacter pallidiroseus</name>
    <dbReference type="NCBI Taxonomy" id="2072847"/>
    <lineage>
        <taxon>Bacteria</taxon>
        <taxon>Pseudomonadati</taxon>
        <taxon>Bacteroidota</taxon>
        <taxon>Cytophagia</taxon>
        <taxon>Cytophagales</taxon>
        <taxon>Hymenobacteraceae</taxon>
        <taxon>Adhaeribacter</taxon>
    </lineage>
</organism>
<sequence>MKQLLTFLLTATPVLVSVAQTTVPTPEIQIKAAVLAAPADKRAGAAVYGYTGDGTLTLLRKGTNELICLGDDPKQKGFNASCYHKDLEPFMARGRELRKAGKSGQEIYDTREQEAKTGKLKMPKNPTTLFSFSAEDTDFDKATGEVKNGYVRSVVYIPFATAESTGLPLKPDGPGLPWIMDPGKHNAHIMINPPKQAPATK</sequence>
<keyword evidence="3" id="KW-1185">Reference proteome</keyword>
<dbReference type="RefSeq" id="WP_115373824.1">
    <property type="nucleotide sequence ID" value="NZ_QASA01000001.1"/>
</dbReference>
<gene>
    <name evidence="2" type="ORF">AHMF7616_03324</name>
</gene>
<accession>A0A369QR96</accession>
<protein>
    <submittedName>
        <fullName evidence="2">Uncharacterized protein</fullName>
    </submittedName>
</protein>
<dbReference type="AlphaFoldDB" id="A0A369QR96"/>
<evidence type="ECO:0000313" key="2">
    <source>
        <dbReference type="EMBL" id="RDC64708.1"/>
    </source>
</evidence>
<name>A0A369QR96_9BACT</name>
<dbReference type="EMBL" id="QASA01000001">
    <property type="protein sequence ID" value="RDC64708.1"/>
    <property type="molecule type" value="Genomic_DNA"/>
</dbReference>
<evidence type="ECO:0000313" key="3">
    <source>
        <dbReference type="Proteomes" id="UP000253919"/>
    </source>
</evidence>
<feature type="chain" id="PRO_5017034915" evidence="1">
    <location>
        <begin position="20"/>
        <end position="201"/>
    </location>
</feature>
<comment type="caution">
    <text evidence="2">The sequence shown here is derived from an EMBL/GenBank/DDBJ whole genome shotgun (WGS) entry which is preliminary data.</text>
</comment>
<evidence type="ECO:0000256" key="1">
    <source>
        <dbReference type="SAM" id="SignalP"/>
    </source>
</evidence>
<feature type="signal peptide" evidence="1">
    <location>
        <begin position="1"/>
        <end position="19"/>
    </location>
</feature>
<dbReference type="Proteomes" id="UP000253919">
    <property type="component" value="Unassembled WGS sequence"/>
</dbReference>
<reference evidence="2 3" key="1">
    <citation type="submission" date="2018-04" db="EMBL/GenBank/DDBJ databases">
        <title>Adhaeribacter sp. HMF7616 genome sequencing and assembly.</title>
        <authorList>
            <person name="Kang H."/>
            <person name="Kang J."/>
            <person name="Cha I."/>
            <person name="Kim H."/>
            <person name="Joh K."/>
        </authorList>
    </citation>
    <scope>NUCLEOTIDE SEQUENCE [LARGE SCALE GENOMIC DNA]</scope>
    <source>
        <strain evidence="2 3">HMF7616</strain>
    </source>
</reference>